<dbReference type="AlphaFoldDB" id="A0A286UE87"/>
<comment type="caution">
    <text evidence="1">The sequence shown here is derived from an EMBL/GenBank/DDBJ whole genome shotgun (WGS) entry which is preliminary data.</text>
</comment>
<keyword evidence="2" id="KW-1185">Reference proteome</keyword>
<dbReference type="Proteomes" id="UP000217199">
    <property type="component" value="Unassembled WGS sequence"/>
</dbReference>
<organism evidence="1 2">
    <name type="scientific">Pyrrhoderma noxium</name>
    <dbReference type="NCBI Taxonomy" id="2282107"/>
    <lineage>
        <taxon>Eukaryota</taxon>
        <taxon>Fungi</taxon>
        <taxon>Dikarya</taxon>
        <taxon>Basidiomycota</taxon>
        <taxon>Agaricomycotina</taxon>
        <taxon>Agaricomycetes</taxon>
        <taxon>Hymenochaetales</taxon>
        <taxon>Hymenochaetaceae</taxon>
        <taxon>Pyrrhoderma</taxon>
    </lineage>
</organism>
<evidence type="ECO:0000313" key="1">
    <source>
        <dbReference type="EMBL" id="PAV17829.1"/>
    </source>
</evidence>
<proteinExistence type="predicted"/>
<sequence length="128" mass="14444">MAQDSGLVSLPVLFSMLSDHGLGYAARNVPTYVIRCDKPLELRGIKVEETNPKFRDSSTPYFNVLSIGIQTGRVLALEYFSKINLGLANASSSDAREFRELYSRRFFMRMGSPYFSVPGLWLRLAARQ</sequence>
<name>A0A286UE87_9AGAM</name>
<dbReference type="EMBL" id="NBII01000006">
    <property type="protein sequence ID" value="PAV17829.1"/>
    <property type="molecule type" value="Genomic_DNA"/>
</dbReference>
<accession>A0A286UE87</accession>
<gene>
    <name evidence="1" type="ORF">PNOK_0631500</name>
</gene>
<protein>
    <submittedName>
        <fullName evidence="1">Uncharacterized protein</fullName>
    </submittedName>
</protein>
<dbReference type="InParanoid" id="A0A286UE87"/>
<evidence type="ECO:0000313" key="2">
    <source>
        <dbReference type="Proteomes" id="UP000217199"/>
    </source>
</evidence>
<reference evidence="1 2" key="1">
    <citation type="journal article" date="2017" name="Mol. Ecol.">
        <title>Comparative and population genomic landscape of Phellinus noxius: A hypervariable fungus causing root rot in trees.</title>
        <authorList>
            <person name="Chung C.L."/>
            <person name="Lee T.J."/>
            <person name="Akiba M."/>
            <person name="Lee H.H."/>
            <person name="Kuo T.H."/>
            <person name="Liu D."/>
            <person name="Ke H.M."/>
            <person name="Yokoi T."/>
            <person name="Roa M.B."/>
            <person name="Lu M.J."/>
            <person name="Chang Y.Y."/>
            <person name="Ann P.J."/>
            <person name="Tsai J.N."/>
            <person name="Chen C.Y."/>
            <person name="Tzean S.S."/>
            <person name="Ota Y."/>
            <person name="Hattori T."/>
            <person name="Sahashi N."/>
            <person name="Liou R.F."/>
            <person name="Kikuchi T."/>
            <person name="Tsai I.J."/>
        </authorList>
    </citation>
    <scope>NUCLEOTIDE SEQUENCE [LARGE SCALE GENOMIC DNA]</scope>
    <source>
        <strain evidence="1 2">FFPRI411160</strain>
    </source>
</reference>